<dbReference type="Pfam" id="PF01521">
    <property type="entry name" value="Fe-S_biosyn"/>
    <property type="match status" value="1"/>
</dbReference>
<sequence>MSFCSGLHSPVTSSGLFRSVTTKLARRGACPLSLRSFSSHGSSNYSSKRKLQTATAYQPYTLPESFPPPARNSGRASEASIAVDNPVLSKWQSKSSSQPRPQQSKSDESVKETSTTSSSEIDAQKSKPTSPSSPSASASTTATATATPAAPAQAETPKKPRRVSRLKARKTAMHITPEAIVHLRRLTDQPDPKLVRVGVKNRGCSGLSYHLEYVDKAAPFDEVVEQDGVKILIDSKALFSIIGSEMDWQEDSLASRFVFKNPNIKDECGCGESFMV</sequence>
<comment type="caution">
    <text evidence="6">The sequence shown here is derived from an EMBL/GenBank/DDBJ whole genome shotgun (WGS) entry which is preliminary data.</text>
</comment>
<dbReference type="NCBIfam" id="TIGR00049">
    <property type="entry name" value="iron-sulfur cluster assembly accessory protein"/>
    <property type="match status" value="1"/>
</dbReference>
<dbReference type="OrthoDB" id="333486at2759"/>
<dbReference type="GO" id="GO:0005739">
    <property type="term" value="C:mitochondrion"/>
    <property type="evidence" value="ECO:0007669"/>
    <property type="project" value="TreeGrafter"/>
</dbReference>
<evidence type="ECO:0000256" key="3">
    <source>
        <dbReference type="ARBA" id="ARBA00071673"/>
    </source>
</evidence>
<proteinExistence type="inferred from homology"/>
<dbReference type="SUPFAM" id="SSF89360">
    <property type="entry name" value="HesB-like domain"/>
    <property type="match status" value="1"/>
</dbReference>
<dbReference type="PROSITE" id="PS01152">
    <property type="entry name" value="HESB"/>
    <property type="match status" value="1"/>
</dbReference>
<dbReference type="PANTHER" id="PTHR10072">
    <property type="entry name" value="IRON-SULFUR CLUSTER ASSEMBLY PROTEIN"/>
    <property type="match status" value="1"/>
</dbReference>
<organism evidence="6 7">
    <name type="scientific">Blastomyces parvus</name>
    <dbReference type="NCBI Taxonomy" id="2060905"/>
    <lineage>
        <taxon>Eukaryota</taxon>
        <taxon>Fungi</taxon>
        <taxon>Dikarya</taxon>
        <taxon>Ascomycota</taxon>
        <taxon>Pezizomycotina</taxon>
        <taxon>Eurotiomycetes</taxon>
        <taxon>Eurotiomycetidae</taxon>
        <taxon>Onygenales</taxon>
        <taxon>Ajellomycetaceae</taxon>
        <taxon>Blastomyces</taxon>
    </lineage>
</organism>
<dbReference type="Gene3D" id="2.60.300.12">
    <property type="entry name" value="HesB-like domain"/>
    <property type="match status" value="1"/>
</dbReference>
<evidence type="ECO:0000313" key="7">
    <source>
        <dbReference type="Proteomes" id="UP000224080"/>
    </source>
</evidence>
<feature type="compositionally biased region" description="Low complexity" evidence="4">
    <location>
        <begin position="33"/>
        <end position="46"/>
    </location>
</feature>
<dbReference type="InterPro" id="IPR000361">
    <property type="entry name" value="ATAP_core_dom"/>
</dbReference>
<feature type="compositionally biased region" description="Basic residues" evidence="4">
    <location>
        <begin position="159"/>
        <end position="169"/>
    </location>
</feature>
<feature type="domain" description="Core" evidence="5">
    <location>
        <begin position="173"/>
        <end position="272"/>
    </location>
</feature>
<evidence type="ECO:0000256" key="4">
    <source>
        <dbReference type="SAM" id="MobiDB-lite"/>
    </source>
</evidence>
<evidence type="ECO:0000313" key="6">
    <source>
        <dbReference type="EMBL" id="PGG98624.1"/>
    </source>
</evidence>
<feature type="compositionally biased region" description="Low complexity" evidence="4">
    <location>
        <begin position="112"/>
        <end position="155"/>
    </location>
</feature>
<feature type="region of interest" description="Disordered" evidence="4">
    <location>
        <begin position="33"/>
        <end position="169"/>
    </location>
</feature>
<reference evidence="6 7" key="1">
    <citation type="submission" date="2017-10" db="EMBL/GenBank/DDBJ databases">
        <title>Comparative genomics in systemic dimorphic fungi from Ajellomycetaceae.</title>
        <authorList>
            <person name="Munoz J.F."/>
            <person name="Mcewen J.G."/>
            <person name="Clay O.K."/>
            <person name="Cuomo C.A."/>
        </authorList>
    </citation>
    <scope>NUCLEOTIDE SEQUENCE [LARGE SCALE GENOMIC DNA]</scope>
    <source>
        <strain evidence="6 7">UAMH130</strain>
    </source>
</reference>
<comment type="function">
    <text evidence="2">Involved in the assembly of mitochondrial and cytoplasmic iron-sulfur proteins. Probably involved in the binding of an intermediate of Fe/S cluster assembly.</text>
</comment>
<evidence type="ECO:0000256" key="1">
    <source>
        <dbReference type="ARBA" id="ARBA00006718"/>
    </source>
</evidence>
<dbReference type="GO" id="GO:0051537">
    <property type="term" value="F:2 iron, 2 sulfur cluster binding"/>
    <property type="evidence" value="ECO:0007669"/>
    <property type="project" value="TreeGrafter"/>
</dbReference>
<dbReference type="EMBL" id="PDNC01000116">
    <property type="protein sequence ID" value="PGG98624.1"/>
    <property type="molecule type" value="Genomic_DNA"/>
</dbReference>
<dbReference type="AlphaFoldDB" id="A0A2B7WPQ6"/>
<dbReference type="InterPro" id="IPR050322">
    <property type="entry name" value="Fe-S_cluster_asmbl/transfer"/>
</dbReference>
<dbReference type="PANTHER" id="PTHR10072:SF41">
    <property type="entry name" value="IRON-SULFUR CLUSTER ASSEMBLY 1 HOMOLOG, MITOCHONDRIAL"/>
    <property type="match status" value="1"/>
</dbReference>
<evidence type="ECO:0000256" key="2">
    <source>
        <dbReference type="ARBA" id="ARBA00054873"/>
    </source>
</evidence>
<dbReference type="STRING" id="2060905.A0A2B7WPQ6"/>
<feature type="compositionally biased region" description="Low complexity" evidence="4">
    <location>
        <begin position="89"/>
        <end position="104"/>
    </location>
</feature>
<keyword evidence="7" id="KW-1185">Reference proteome</keyword>
<accession>A0A2B7WPQ6</accession>
<gene>
    <name evidence="6" type="ORF">GX51_06709</name>
</gene>
<name>A0A2B7WPQ6_9EURO</name>
<dbReference type="InterPro" id="IPR035903">
    <property type="entry name" value="HesB-like_dom_sf"/>
</dbReference>
<comment type="similarity">
    <text evidence="1">Belongs to the HesB/IscA family.</text>
</comment>
<protein>
    <recommendedName>
        <fullName evidence="3">Iron-sulfur assembly protein 1</fullName>
    </recommendedName>
</protein>
<dbReference type="FunFam" id="2.60.300.12:FF:000001">
    <property type="entry name" value="Iron-binding protein IscA"/>
    <property type="match status" value="1"/>
</dbReference>
<dbReference type="Proteomes" id="UP000224080">
    <property type="component" value="Unassembled WGS sequence"/>
</dbReference>
<dbReference type="InterPro" id="IPR017870">
    <property type="entry name" value="FeS_cluster_insertion_CS"/>
</dbReference>
<dbReference type="GO" id="GO:0016226">
    <property type="term" value="P:iron-sulfur cluster assembly"/>
    <property type="evidence" value="ECO:0007669"/>
    <property type="project" value="InterPro"/>
</dbReference>
<evidence type="ECO:0000259" key="5">
    <source>
        <dbReference type="Pfam" id="PF01521"/>
    </source>
</evidence>
<dbReference type="InterPro" id="IPR016092">
    <property type="entry name" value="ATAP"/>
</dbReference>